<proteinExistence type="predicted"/>
<dbReference type="AlphaFoldDB" id="A0A368KM30"/>
<feature type="transmembrane region" description="Helical" evidence="1">
    <location>
        <begin position="34"/>
        <end position="59"/>
    </location>
</feature>
<keyword evidence="1" id="KW-0472">Membrane</keyword>
<name>A0A368KM30_9BACT</name>
<keyword evidence="1" id="KW-1133">Transmembrane helix</keyword>
<comment type="caution">
    <text evidence="2">The sequence shown here is derived from an EMBL/GenBank/DDBJ whole genome shotgun (WGS) entry which is preliminary data.</text>
</comment>
<evidence type="ECO:0000256" key="1">
    <source>
        <dbReference type="SAM" id="Phobius"/>
    </source>
</evidence>
<evidence type="ECO:0000313" key="3">
    <source>
        <dbReference type="Proteomes" id="UP000253562"/>
    </source>
</evidence>
<accession>A0A368KM30</accession>
<gene>
    <name evidence="2" type="ORF">DTL42_19565</name>
</gene>
<dbReference type="Proteomes" id="UP000253562">
    <property type="component" value="Unassembled WGS sequence"/>
</dbReference>
<evidence type="ECO:0000313" key="2">
    <source>
        <dbReference type="EMBL" id="RCS42271.1"/>
    </source>
</evidence>
<keyword evidence="1" id="KW-0812">Transmembrane</keyword>
<reference evidence="2 3" key="1">
    <citation type="submission" date="2018-07" db="EMBL/GenBank/DDBJ databases">
        <title>Comparative genomes isolates from brazilian mangrove.</title>
        <authorList>
            <person name="De Araujo J.E."/>
            <person name="Taketani R.G."/>
            <person name="Silva M.C.P."/>
            <person name="Lourenco M.V."/>
            <person name="Oliveira V.M."/>
            <person name="Andreote F.D."/>
        </authorList>
    </citation>
    <scope>NUCLEOTIDE SEQUENCE [LARGE SCALE GENOMIC DNA]</scope>
    <source>
        <strain evidence="2 3">HEX PRIS-MGV</strain>
    </source>
</reference>
<protein>
    <submittedName>
        <fullName evidence="2">Uncharacterized protein</fullName>
    </submittedName>
</protein>
<organism evidence="2 3">
    <name type="scientific">Bremerella cremea</name>
    <dbReference type="NCBI Taxonomy" id="1031537"/>
    <lineage>
        <taxon>Bacteria</taxon>
        <taxon>Pseudomonadati</taxon>
        <taxon>Planctomycetota</taxon>
        <taxon>Planctomycetia</taxon>
        <taxon>Pirellulales</taxon>
        <taxon>Pirellulaceae</taxon>
        <taxon>Bremerella</taxon>
    </lineage>
</organism>
<dbReference type="EMBL" id="QPEX01000043">
    <property type="protein sequence ID" value="RCS42271.1"/>
    <property type="molecule type" value="Genomic_DNA"/>
</dbReference>
<sequence length="64" mass="7180">MFNQTETLFLFGLTTAQAILISEVIQRYAGWPLVLAFPAGCILGFFLSSVQLTVFYQLFKGNDE</sequence>